<organism evidence="2 3">
    <name type="scientific">Nonomuraea recticatena</name>
    <dbReference type="NCBI Taxonomy" id="46178"/>
    <lineage>
        <taxon>Bacteria</taxon>
        <taxon>Bacillati</taxon>
        <taxon>Actinomycetota</taxon>
        <taxon>Actinomycetes</taxon>
        <taxon>Streptosporangiales</taxon>
        <taxon>Streptosporangiaceae</taxon>
        <taxon>Nonomuraea</taxon>
    </lineage>
</organism>
<dbReference type="PRINTS" id="PR00469">
    <property type="entry name" value="PNDRDTASEII"/>
</dbReference>
<keyword evidence="3" id="KW-1185">Reference proteome</keyword>
<proteinExistence type="predicted"/>
<name>A0ABP6DJF7_9ACTN</name>
<evidence type="ECO:0000313" key="3">
    <source>
        <dbReference type="Proteomes" id="UP001501666"/>
    </source>
</evidence>
<dbReference type="Proteomes" id="UP001501666">
    <property type="component" value="Unassembled WGS sequence"/>
</dbReference>
<protein>
    <submittedName>
        <fullName evidence="2">ArsO family NAD(P)H-dependent flavin-containing monooxygenase</fullName>
    </submittedName>
</protein>
<sequence>MQHMNTIVIGGGQSGLAAARALRDAGLTPVILEAGEHPTGSWAHYYDSLTLFSPARYSAMPSPPFDGDGDHYPHRDEVVDYLRRYADRLDVEIRTTTRVSAVEADGSGGFLVHLEGGDTLRTAGVVAASGSFGNPYVPEVPGRESFTGRLLHVADYRHPKHYAGQRVIVVGAGNSAVQVAYELAGSATVTLATRQPVQFMPQLVGGKDIHYWHTTTGFDSLPPQWLARIATGTLVLDTGDYAAALQEGRMDRRPMFTGFDGEHVIWSDGTAEQVDTVIFATGYRPHLDYLRPLGALDAGGLPLQAGGLSTTHLGLGYVGLEFQRSFASNTLRGVHLDAAHIAAPMAAYAGGALAAYGL</sequence>
<accession>A0ABP6DJF7</accession>
<dbReference type="Gene3D" id="3.50.50.60">
    <property type="entry name" value="FAD/NAD(P)-binding domain"/>
    <property type="match status" value="1"/>
</dbReference>
<keyword evidence="1" id="KW-0560">Oxidoreductase</keyword>
<dbReference type="GO" id="GO:0004497">
    <property type="term" value="F:monooxygenase activity"/>
    <property type="evidence" value="ECO:0007669"/>
    <property type="project" value="UniProtKB-KW"/>
</dbReference>
<dbReference type="EMBL" id="BAAATE010000002">
    <property type="protein sequence ID" value="GAA2646729.1"/>
    <property type="molecule type" value="Genomic_DNA"/>
</dbReference>
<evidence type="ECO:0000256" key="1">
    <source>
        <dbReference type="ARBA" id="ARBA00023002"/>
    </source>
</evidence>
<dbReference type="PANTHER" id="PTHR43539">
    <property type="entry name" value="FLAVIN-BINDING MONOOXYGENASE-LIKE PROTEIN (AFU_ORTHOLOGUE AFUA_4G09220)"/>
    <property type="match status" value="1"/>
</dbReference>
<dbReference type="PANTHER" id="PTHR43539:SF78">
    <property type="entry name" value="FLAVIN-CONTAINING MONOOXYGENASE"/>
    <property type="match status" value="1"/>
</dbReference>
<gene>
    <name evidence="2" type="ORF">GCM10010412_009650</name>
</gene>
<dbReference type="InterPro" id="IPR036188">
    <property type="entry name" value="FAD/NAD-bd_sf"/>
</dbReference>
<evidence type="ECO:0000313" key="2">
    <source>
        <dbReference type="EMBL" id="GAA2646729.1"/>
    </source>
</evidence>
<reference evidence="3" key="1">
    <citation type="journal article" date="2019" name="Int. J. Syst. Evol. Microbiol.">
        <title>The Global Catalogue of Microorganisms (GCM) 10K type strain sequencing project: providing services to taxonomists for standard genome sequencing and annotation.</title>
        <authorList>
            <consortium name="The Broad Institute Genomics Platform"/>
            <consortium name="The Broad Institute Genome Sequencing Center for Infectious Disease"/>
            <person name="Wu L."/>
            <person name="Ma J."/>
        </authorList>
    </citation>
    <scope>NUCLEOTIDE SEQUENCE [LARGE SCALE GENOMIC DNA]</scope>
    <source>
        <strain evidence="3">JCM 6835</strain>
    </source>
</reference>
<comment type="caution">
    <text evidence="2">The sequence shown here is derived from an EMBL/GenBank/DDBJ whole genome shotgun (WGS) entry which is preliminary data.</text>
</comment>
<dbReference type="InterPro" id="IPR050982">
    <property type="entry name" value="Auxin_biosynth/cation_transpt"/>
</dbReference>
<dbReference type="Pfam" id="PF13738">
    <property type="entry name" value="Pyr_redox_3"/>
    <property type="match status" value="1"/>
</dbReference>
<dbReference type="SUPFAM" id="SSF51905">
    <property type="entry name" value="FAD/NAD(P)-binding domain"/>
    <property type="match status" value="2"/>
</dbReference>
<dbReference type="PRINTS" id="PR00368">
    <property type="entry name" value="FADPNR"/>
</dbReference>
<keyword evidence="2" id="KW-0503">Monooxygenase</keyword>